<gene>
    <name evidence="2" type="ORF">METZ01_LOCUS17382</name>
</gene>
<evidence type="ECO:0000313" key="2">
    <source>
        <dbReference type="EMBL" id="SUZ64528.1"/>
    </source>
</evidence>
<dbReference type="AlphaFoldDB" id="A0A381PDZ1"/>
<name>A0A381PDZ1_9ZZZZ</name>
<protein>
    <recommendedName>
        <fullName evidence="1">DUF5916 domain-containing protein</fullName>
    </recommendedName>
</protein>
<dbReference type="Gene3D" id="2.60.40.1190">
    <property type="match status" value="1"/>
</dbReference>
<accession>A0A381PDZ1</accession>
<organism evidence="2">
    <name type="scientific">marine metagenome</name>
    <dbReference type="NCBI Taxonomy" id="408172"/>
    <lineage>
        <taxon>unclassified sequences</taxon>
        <taxon>metagenomes</taxon>
        <taxon>ecological metagenomes</taxon>
    </lineage>
</organism>
<reference evidence="2" key="1">
    <citation type="submission" date="2018-05" db="EMBL/GenBank/DDBJ databases">
        <authorList>
            <person name="Lanie J.A."/>
            <person name="Ng W.-L."/>
            <person name="Kazmierczak K.M."/>
            <person name="Andrzejewski T.M."/>
            <person name="Davidsen T.M."/>
            <person name="Wayne K.J."/>
            <person name="Tettelin H."/>
            <person name="Glass J.I."/>
            <person name="Rusch D."/>
            <person name="Podicherti R."/>
            <person name="Tsui H.-C.T."/>
            <person name="Winkler M.E."/>
        </authorList>
    </citation>
    <scope>NUCLEOTIDE SEQUENCE</scope>
</reference>
<proteinExistence type="predicted"/>
<evidence type="ECO:0000259" key="1">
    <source>
        <dbReference type="Pfam" id="PF19313"/>
    </source>
</evidence>
<dbReference type="EMBL" id="UINC01000937">
    <property type="protein sequence ID" value="SUZ64528.1"/>
    <property type="molecule type" value="Genomic_DNA"/>
</dbReference>
<dbReference type="InterPro" id="IPR045670">
    <property type="entry name" value="DUF5916"/>
</dbReference>
<sequence>MEMTGRRLQLHRAWTHLAGHVEPTHHVKATTQGCYTQPSTPSRSLRLASLYLAFGLTLGLGAPATAQVISPMPVPPEVVARDDQGRTTIRATRLTQEIRLDGQLDEEVYRTVPPITDFIQQLPDEGALASERTDTWVFFDETSLYVTARAFDSAPESEWVANEMRHDVAQLRQNDSFSLLLDTFHDRRNGVAFLVTPIGGFSDFAITNEGSVNTDWNTVWDMRTGRFEGGWTVEIEIPFKSLRYQPGETQVWGIQLRRIVRRRNEAAYLTALPISAARGNSVIAGLWRVSEAATLVGLEVPPLSIEVAIKPYGIMGLRTDVDASPPIQNDPDANAGFDVKYRVTQNLTADFTVNTDFAQVEVDERQINLTRFSLFFPEKRDFFLEGRGNFDFARGSGGGAPTVFFSRRIGLQAGQVIPIRAGGRMTGKVGAFDVGLLNIQTGDKPSAGAVPTNFTVIRVRRDILRRSTIGGTFTNRSASLFGNGSSQAYGVDGRLAFYDDLIITGHFANTQTPARNGQDNSYQGRFDYAGDRYGLSYGHLVVEDSFIPEVGFVARDNFRRNSATARFSPRPESIDLIRRFVVSGRFEHIVAADRGELETREAQLLLESEFENSDQLSFFFNDHYELLTRPFTISPGVTIPVGGYDFRNFRVSYRFGAQRPASGQITFRTGGFWSGDNTAVSLSRGRIEVTPQFSLEPSVSLNWLDLPEGSFTTQLARTRFTYTFTPRMFFSGLIQYSSSGDSFSTNLRFRWEYSPGSEIFVVFSEDRNMNPLIPNRFTELRNRGLVVKINRLFRF</sequence>
<dbReference type="SUPFAM" id="SSF49344">
    <property type="entry name" value="CBD9-like"/>
    <property type="match status" value="1"/>
</dbReference>
<dbReference type="Pfam" id="PF19313">
    <property type="entry name" value="DUF5916"/>
    <property type="match status" value="1"/>
</dbReference>
<dbReference type="CDD" id="cd09618">
    <property type="entry name" value="CBM9_like_2"/>
    <property type="match status" value="1"/>
</dbReference>
<feature type="domain" description="DUF5916" evidence="1">
    <location>
        <begin position="329"/>
        <end position="413"/>
    </location>
</feature>